<proteinExistence type="inferred from homology"/>
<keyword evidence="3" id="KW-0064">Aspartyl protease</keyword>
<reference evidence="8" key="1">
    <citation type="journal article" date="2019" name="Curr. Biol.">
        <title>Genome Sequence of Striga asiatica Provides Insight into the Evolution of Plant Parasitism.</title>
        <authorList>
            <person name="Yoshida S."/>
            <person name="Kim S."/>
            <person name="Wafula E.K."/>
            <person name="Tanskanen J."/>
            <person name="Kim Y.M."/>
            <person name="Honaas L."/>
            <person name="Yang Z."/>
            <person name="Spallek T."/>
            <person name="Conn C.E."/>
            <person name="Ichihashi Y."/>
            <person name="Cheong K."/>
            <person name="Cui S."/>
            <person name="Der J.P."/>
            <person name="Gundlach H."/>
            <person name="Jiao Y."/>
            <person name="Hori C."/>
            <person name="Ishida J.K."/>
            <person name="Kasahara H."/>
            <person name="Kiba T."/>
            <person name="Kim M.S."/>
            <person name="Koo N."/>
            <person name="Laohavisit A."/>
            <person name="Lee Y.H."/>
            <person name="Lumba S."/>
            <person name="McCourt P."/>
            <person name="Mortimer J.C."/>
            <person name="Mutuku J.M."/>
            <person name="Nomura T."/>
            <person name="Sasaki-Sekimoto Y."/>
            <person name="Seto Y."/>
            <person name="Wang Y."/>
            <person name="Wakatake T."/>
            <person name="Sakakibara H."/>
            <person name="Demura T."/>
            <person name="Yamaguchi S."/>
            <person name="Yoneyama K."/>
            <person name="Manabe R.I."/>
            <person name="Nelson D.C."/>
            <person name="Schulman A.H."/>
            <person name="Timko M.P."/>
            <person name="dePamphilis C.W."/>
            <person name="Choi D."/>
            <person name="Shirasu K."/>
        </authorList>
    </citation>
    <scope>NUCLEOTIDE SEQUENCE [LARGE SCALE GENOMIC DNA]</scope>
    <source>
        <strain evidence="8">cv. UVA1</strain>
    </source>
</reference>
<dbReference type="InterPro" id="IPR032799">
    <property type="entry name" value="TAXi_C"/>
</dbReference>
<gene>
    <name evidence="7" type="ORF">STAS_16813</name>
</gene>
<dbReference type="InterPro" id="IPR033121">
    <property type="entry name" value="PEPTIDASE_A1"/>
</dbReference>
<feature type="domain" description="Peptidase A1" evidence="6">
    <location>
        <begin position="60"/>
        <end position="409"/>
    </location>
</feature>
<keyword evidence="2 7" id="KW-0645">Protease</keyword>
<dbReference type="Pfam" id="PF14541">
    <property type="entry name" value="TAXi_C"/>
    <property type="match status" value="1"/>
</dbReference>
<organism evidence="7 8">
    <name type="scientific">Striga asiatica</name>
    <name type="common">Asiatic witchweed</name>
    <name type="synonym">Buchnera asiatica</name>
    <dbReference type="NCBI Taxonomy" id="4170"/>
    <lineage>
        <taxon>Eukaryota</taxon>
        <taxon>Viridiplantae</taxon>
        <taxon>Streptophyta</taxon>
        <taxon>Embryophyta</taxon>
        <taxon>Tracheophyta</taxon>
        <taxon>Spermatophyta</taxon>
        <taxon>Magnoliopsida</taxon>
        <taxon>eudicotyledons</taxon>
        <taxon>Gunneridae</taxon>
        <taxon>Pentapetalae</taxon>
        <taxon>asterids</taxon>
        <taxon>lamiids</taxon>
        <taxon>Lamiales</taxon>
        <taxon>Orobanchaceae</taxon>
        <taxon>Buchnereae</taxon>
        <taxon>Striga</taxon>
    </lineage>
</organism>
<dbReference type="SUPFAM" id="SSF50630">
    <property type="entry name" value="Acid proteases"/>
    <property type="match status" value="1"/>
</dbReference>
<evidence type="ECO:0000256" key="3">
    <source>
        <dbReference type="ARBA" id="ARBA00022750"/>
    </source>
</evidence>
<dbReference type="OrthoDB" id="660550at2759"/>
<keyword evidence="5" id="KW-0325">Glycoprotein</keyword>
<dbReference type="PANTHER" id="PTHR47967:SF23">
    <property type="entry name" value="OS04G0448300 PROTEIN"/>
    <property type="match status" value="1"/>
</dbReference>
<dbReference type="InterPro" id="IPR021109">
    <property type="entry name" value="Peptidase_aspartic_dom_sf"/>
</dbReference>
<evidence type="ECO:0000256" key="4">
    <source>
        <dbReference type="ARBA" id="ARBA00022801"/>
    </source>
</evidence>
<dbReference type="FunFam" id="2.40.70.10:FF:000033">
    <property type="entry name" value="Aspartyl protease family protein"/>
    <property type="match status" value="1"/>
</dbReference>
<name>A0A5A7Q531_STRAF</name>
<dbReference type="AlphaFoldDB" id="A0A5A7Q531"/>
<keyword evidence="4" id="KW-0378">Hydrolase</keyword>
<dbReference type="InterPro" id="IPR032861">
    <property type="entry name" value="TAXi_N"/>
</dbReference>
<evidence type="ECO:0000256" key="2">
    <source>
        <dbReference type="ARBA" id="ARBA00022670"/>
    </source>
</evidence>
<dbReference type="PANTHER" id="PTHR47967">
    <property type="entry name" value="OS07G0603500 PROTEIN-RELATED"/>
    <property type="match status" value="1"/>
</dbReference>
<dbReference type="GO" id="GO:0004190">
    <property type="term" value="F:aspartic-type endopeptidase activity"/>
    <property type="evidence" value="ECO:0007669"/>
    <property type="project" value="UniProtKB-KW"/>
</dbReference>
<dbReference type="PROSITE" id="PS51767">
    <property type="entry name" value="PEPTIDASE_A1"/>
    <property type="match status" value="1"/>
</dbReference>
<evidence type="ECO:0000256" key="1">
    <source>
        <dbReference type="ARBA" id="ARBA00007447"/>
    </source>
</evidence>
<evidence type="ECO:0000259" key="6">
    <source>
        <dbReference type="PROSITE" id="PS51767"/>
    </source>
</evidence>
<comment type="caution">
    <text evidence="7">The sequence shown here is derived from an EMBL/GenBank/DDBJ whole genome shotgun (WGS) entry which is preliminary data.</text>
</comment>
<comment type="similarity">
    <text evidence="1">Belongs to the peptidase A1 family.</text>
</comment>
<dbReference type="GO" id="GO:0005576">
    <property type="term" value="C:extracellular region"/>
    <property type="evidence" value="ECO:0007669"/>
    <property type="project" value="TreeGrafter"/>
</dbReference>
<evidence type="ECO:0000256" key="5">
    <source>
        <dbReference type="ARBA" id="ARBA00023180"/>
    </source>
</evidence>
<dbReference type="GO" id="GO:0006508">
    <property type="term" value="P:proteolysis"/>
    <property type="evidence" value="ECO:0007669"/>
    <property type="project" value="UniProtKB-KW"/>
</dbReference>
<dbReference type="Pfam" id="PF14543">
    <property type="entry name" value="TAXi_N"/>
    <property type="match status" value="1"/>
</dbReference>
<protein>
    <submittedName>
        <fullName evidence="7">Eukaryotic aspartyl protease family protein</fullName>
    </submittedName>
</protein>
<dbReference type="Gene3D" id="2.40.70.10">
    <property type="entry name" value="Acid Proteases"/>
    <property type="match status" value="2"/>
</dbReference>
<dbReference type="InterPro" id="IPR051708">
    <property type="entry name" value="Plant_Aspart_Prot_A1"/>
</dbReference>
<sequence>MELNFNTTVWHVDHDKHLTKTELLRLALDRTRKRLQWLQQAARPNINVGAPIRYSGDGAYLAYLSIGTPGVSVPAILDTGGGLTWTQCASCHNCSAQPTPLFNPSKSTSYVALKCPNKKCKLYTPNVCDKRACGTECAFNLTYGDGSGTGGNLATETFWFEADTVPVPVPGVLFGCGFHTQGNMPNGGVGNLGLGRWNDSIVSQLDERVFSYCLPLFGSKKKTGRLFMGSGAAAPHGALTTQLLRYPGSYYGGFYYLQLQGISINGVPVTINSSAFQVGKDGSGGLIIDSGTTITNLDNSTFEAVGQELTSQMAQIGLPWTNSSSSDLEFCYKLPRGKMEAGIQFPKIVFEFKGAALELPWQKYFFVVEKGIGCLMMAATDMDFSILGNFQQQNTLVIYDLGNEKLSFVPNTKCGN</sequence>
<dbReference type="EMBL" id="BKCP01005849">
    <property type="protein sequence ID" value="GER40154.1"/>
    <property type="molecule type" value="Genomic_DNA"/>
</dbReference>
<keyword evidence="8" id="KW-1185">Reference proteome</keyword>
<evidence type="ECO:0000313" key="7">
    <source>
        <dbReference type="EMBL" id="GER40154.1"/>
    </source>
</evidence>
<dbReference type="Proteomes" id="UP000325081">
    <property type="component" value="Unassembled WGS sequence"/>
</dbReference>
<dbReference type="CDD" id="cd05476">
    <property type="entry name" value="pepsin_A_like_plant"/>
    <property type="match status" value="1"/>
</dbReference>
<dbReference type="InterPro" id="IPR034161">
    <property type="entry name" value="Pepsin-like_plant"/>
</dbReference>
<accession>A0A5A7Q531</accession>
<evidence type="ECO:0000313" key="8">
    <source>
        <dbReference type="Proteomes" id="UP000325081"/>
    </source>
</evidence>